<accession>A0A5P2G3Q6</accession>
<dbReference type="CDD" id="cd01831">
    <property type="entry name" value="Endoglucanase_E_like"/>
    <property type="match status" value="1"/>
</dbReference>
<protein>
    <submittedName>
        <fullName evidence="3">Acetyl xylan esterase</fullName>
    </submittedName>
</protein>
<dbReference type="InterPro" id="IPR037461">
    <property type="entry name" value="CtCE2-like_dom"/>
</dbReference>
<gene>
    <name evidence="3" type="ORF">E0W69_014605</name>
</gene>
<dbReference type="KEGG" id="arac:E0W69_014605"/>
<name>A0A5P2G3Q6_9BACT</name>
<dbReference type="EMBL" id="CP044016">
    <property type="protein sequence ID" value="QES89837.1"/>
    <property type="molecule type" value="Genomic_DNA"/>
</dbReference>
<reference evidence="3 4" key="1">
    <citation type="submission" date="2019-09" db="EMBL/GenBank/DDBJ databases">
        <title>Complete genome sequence of Arachidicoccus sp. B3-10 isolated from apple orchard soil.</title>
        <authorList>
            <person name="Kim H.S."/>
            <person name="Han K.-I."/>
            <person name="Suh M.K."/>
            <person name="Lee K.C."/>
            <person name="Eom M.K."/>
            <person name="Kim J.-S."/>
            <person name="Kang S.W."/>
            <person name="Sin Y."/>
            <person name="Lee J.-S."/>
        </authorList>
    </citation>
    <scope>NUCLEOTIDE SEQUENCE [LARGE SCALE GENOMIC DNA]</scope>
    <source>
        <strain evidence="3 4">B3-10</strain>
    </source>
</reference>
<dbReference type="OrthoDB" id="9801375at2"/>
<dbReference type="Gene3D" id="2.60.120.260">
    <property type="entry name" value="Galactose-binding domain-like"/>
    <property type="match status" value="1"/>
</dbReference>
<dbReference type="PANTHER" id="PTHR37834">
    <property type="entry name" value="GDSL-LIKE LIPASE/ACYLHYDROLASE DOMAIN PROTEIN (AFU_ORTHOLOGUE AFUA_2G00620)"/>
    <property type="match status" value="1"/>
</dbReference>
<feature type="domain" description="SGNH hydrolase-type esterase" evidence="1">
    <location>
        <begin position="153"/>
        <end position="288"/>
    </location>
</feature>
<dbReference type="Proteomes" id="UP000292424">
    <property type="component" value="Chromosome"/>
</dbReference>
<dbReference type="InterPro" id="IPR052762">
    <property type="entry name" value="PCW_deacetylase/CE"/>
</dbReference>
<keyword evidence="4" id="KW-1185">Reference proteome</keyword>
<dbReference type="InterPro" id="IPR036514">
    <property type="entry name" value="SGNH_hydro_sf"/>
</dbReference>
<dbReference type="GO" id="GO:0052689">
    <property type="term" value="F:carboxylic ester hydrolase activity"/>
    <property type="evidence" value="ECO:0007669"/>
    <property type="project" value="InterPro"/>
</dbReference>
<evidence type="ECO:0000259" key="2">
    <source>
        <dbReference type="Pfam" id="PF17996"/>
    </source>
</evidence>
<evidence type="ECO:0000313" key="4">
    <source>
        <dbReference type="Proteomes" id="UP000292424"/>
    </source>
</evidence>
<dbReference type="RefSeq" id="WP_131330795.1">
    <property type="nucleotide sequence ID" value="NZ_CP044016.1"/>
</dbReference>
<evidence type="ECO:0000259" key="1">
    <source>
        <dbReference type="Pfam" id="PF13472"/>
    </source>
</evidence>
<evidence type="ECO:0000313" key="3">
    <source>
        <dbReference type="EMBL" id="QES89837.1"/>
    </source>
</evidence>
<dbReference type="Gene3D" id="3.40.50.1110">
    <property type="entry name" value="SGNH hydrolase"/>
    <property type="match status" value="1"/>
</dbReference>
<dbReference type="PANTHER" id="PTHR37834:SF2">
    <property type="entry name" value="ESTERASE, SGNH HYDROLASE-TYPE"/>
    <property type="match status" value="1"/>
</dbReference>
<organism evidence="3 4">
    <name type="scientific">Rhizosphaericola mali</name>
    <dbReference type="NCBI Taxonomy" id="2545455"/>
    <lineage>
        <taxon>Bacteria</taxon>
        <taxon>Pseudomonadati</taxon>
        <taxon>Bacteroidota</taxon>
        <taxon>Chitinophagia</taxon>
        <taxon>Chitinophagales</taxon>
        <taxon>Chitinophagaceae</taxon>
        <taxon>Rhizosphaericola</taxon>
    </lineage>
</organism>
<dbReference type="InterPro" id="IPR013830">
    <property type="entry name" value="SGNH_hydro"/>
</dbReference>
<dbReference type="AlphaFoldDB" id="A0A5P2G3Q6"/>
<dbReference type="Pfam" id="PF17996">
    <property type="entry name" value="CE2_N"/>
    <property type="match status" value="1"/>
</dbReference>
<feature type="domain" description="Carbohydrate esterase 2 N-terminal" evidence="2">
    <location>
        <begin position="37"/>
        <end position="144"/>
    </location>
</feature>
<sequence length="355" mass="40290">MKIKIVLSLMIFCLISFGFTTFAKASFYKGNDTHLLYMGRVEILNSQPRLWTAGAYFRFAFSGDTCKVILEDELRYGVEHNYIEIQVDNDQPIRLRLNNKVDTINVIPSYKRNIHQAIICKDTETGIGYVGVNGIIVDQLLNTPKRKGKLFEFWGDSITCGASSDTSSVGCGKGRWEDQHNAYMSYGAQTARKLDADWVLSSVSGIGLMHSCCDMKIIIPQVWDKMDMRNDSLSWDFSILPNVVFVCLGQNDGIQDKITFYENYISFLKQLRTKYANQPIVLLTSPMADAKLRAFLKEEIKDVIEKGNANGLKNLYSYTFEKSYNGGCDYHPSVVENKEISDLLVRYIKNTKGIL</sequence>
<dbReference type="Pfam" id="PF13472">
    <property type="entry name" value="Lipase_GDSL_2"/>
    <property type="match status" value="1"/>
</dbReference>
<proteinExistence type="predicted"/>
<dbReference type="InterPro" id="IPR040794">
    <property type="entry name" value="CE2_N"/>
</dbReference>
<dbReference type="SUPFAM" id="SSF52266">
    <property type="entry name" value="SGNH hydrolase"/>
    <property type="match status" value="1"/>
</dbReference>